<evidence type="ECO:0000313" key="7">
    <source>
        <dbReference type="Proteomes" id="UP000184465"/>
    </source>
</evidence>
<keyword evidence="7" id="KW-1185">Reference proteome</keyword>
<evidence type="ECO:0000256" key="1">
    <source>
        <dbReference type="ARBA" id="ARBA00022741"/>
    </source>
</evidence>
<organism evidence="6 7">
    <name type="scientific">Paramaledivibacter caminithermalis (strain DSM 15212 / CIP 107654 / DViRD3)</name>
    <name type="common">Clostridium caminithermale</name>
    <dbReference type="NCBI Taxonomy" id="1121301"/>
    <lineage>
        <taxon>Bacteria</taxon>
        <taxon>Bacillati</taxon>
        <taxon>Bacillota</taxon>
        <taxon>Clostridia</taxon>
        <taxon>Peptostreptococcales</taxon>
        <taxon>Caminicellaceae</taxon>
        <taxon>Paramaledivibacter</taxon>
    </lineage>
</organism>
<feature type="transmembrane region" description="Helical" evidence="4">
    <location>
        <begin position="86"/>
        <end position="103"/>
    </location>
</feature>
<keyword evidence="4" id="KW-1133">Transmembrane helix</keyword>
<feature type="transmembrane region" description="Helical" evidence="4">
    <location>
        <begin position="45"/>
        <end position="65"/>
    </location>
</feature>
<dbReference type="PANTHER" id="PTHR22683">
    <property type="entry name" value="SPORULATION PROTEIN RELATED"/>
    <property type="match status" value="1"/>
</dbReference>
<dbReference type="PANTHER" id="PTHR22683:SF1">
    <property type="entry name" value="TYPE VII SECRETION SYSTEM PROTEIN ESSC"/>
    <property type="match status" value="1"/>
</dbReference>
<keyword evidence="4" id="KW-0472">Membrane</keyword>
<protein>
    <submittedName>
        <fullName evidence="6">FtsK/SpoIIIE family protein</fullName>
    </submittedName>
</protein>
<dbReference type="Gene3D" id="3.40.50.300">
    <property type="entry name" value="P-loop containing nucleotide triphosphate hydrolases"/>
    <property type="match status" value="1"/>
</dbReference>
<accession>A0A1M6SS51</accession>
<dbReference type="Pfam" id="PF01580">
    <property type="entry name" value="FtsK_SpoIIIE"/>
    <property type="match status" value="1"/>
</dbReference>
<evidence type="ECO:0000256" key="2">
    <source>
        <dbReference type="ARBA" id="ARBA00022840"/>
    </source>
</evidence>
<dbReference type="AlphaFoldDB" id="A0A1M6SS51"/>
<reference evidence="7" key="1">
    <citation type="submission" date="2016-11" db="EMBL/GenBank/DDBJ databases">
        <authorList>
            <person name="Varghese N."/>
            <person name="Submissions S."/>
        </authorList>
    </citation>
    <scope>NUCLEOTIDE SEQUENCE [LARGE SCALE GENOMIC DNA]</scope>
    <source>
        <strain evidence="7">DSM 15212 / CIP 107654 / DViRD3</strain>
    </source>
</reference>
<proteinExistence type="predicted"/>
<dbReference type="SUPFAM" id="SSF52540">
    <property type="entry name" value="P-loop containing nucleoside triphosphate hydrolases"/>
    <property type="match status" value="1"/>
</dbReference>
<keyword evidence="2 3" id="KW-0067">ATP-binding</keyword>
<keyword evidence="4" id="KW-0812">Transmembrane</keyword>
<dbReference type="EMBL" id="FRAG01000068">
    <property type="protein sequence ID" value="SHK47477.1"/>
    <property type="molecule type" value="Genomic_DNA"/>
</dbReference>
<gene>
    <name evidence="6" type="ORF">SAMN02745912_03415</name>
</gene>
<dbReference type="PROSITE" id="PS50901">
    <property type="entry name" value="FTSK"/>
    <property type="match status" value="1"/>
</dbReference>
<dbReference type="STRING" id="1121301.SAMN02745912_03415"/>
<dbReference type="OrthoDB" id="9807790at2"/>
<evidence type="ECO:0000259" key="5">
    <source>
        <dbReference type="PROSITE" id="PS50901"/>
    </source>
</evidence>
<evidence type="ECO:0000313" key="6">
    <source>
        <dbReference type="EMBL" id="SHK47477.1"/>
    </source>
</evidence>
<dbReference type="GO" id="GO:0005524">
    <property type="term" value="F:ATP binding"/>
    <property type="evidence" value="ECO:0007669"/>
    <property type="project" value="UniProtKB-UniRule"/>
</dbReference>
<dbReference type="RefSeq" id="WP_073152852.1">
    <property type="nucleotide sequence ID" value="NZ_FRAG01000068.1"/>
</dbReference>
<feature type="domain" description="FtsK" evidence="5">
    <location>
        <begin position="326"/>
        <end position="514"/>
    </location>
</feature>
<evidence type="ECO:0000256" key="3">
    <source>
        <dbReference type="PROSITE-ProRule" id="PRU00289"/>
    </source>
</evidence>
<dbReference type="InterPro" id="IPR002543">
    <property type="entry name" value="FtsK_dom"/>
</dbReference>
<dbReference type="GO" id="GO:0003677">
    <property type="term" value="F:DNA binding"/>
    <property type="evidence" value="ECO:0007669"/>
    <property type="project" value="InterPro"/>
</dbReference>
<dbReference type="Proteomes" id="UP000184465">
    <property type="component" value="Unassembled WGS sequence"/>
</dbReference>
<feature type="binding site" evidence="3">
    <location>
        <begin position="343"/>
        <end position="350"/>
    </location>
    <ligand>
        <name>ATP</name>
        <dbReference type="ChEBI" id="CHEBI:30616"/>
    </ligand>
</feature>
<dbReference type="InterPro" id="IPR050206">
    <property type="entry name" value="FtsK/SpoIIIE/SftA"/>
</dbReference>
<dbReference type="InterPro" id="IPR027417">
    <property type="entry name" value="P-loop_NTPase"/>
</dbReference>
<evidence type="ECO:0000256" key="4">
    <source>
        <dbReference type="SAM" id="Phobius"/>
    </source>
</evidence>
<name>A0A1M6SS51_PARC5</name>
<sequence length="621" mass="70983">MANRITDEQIGAFVIGLYKGTRDFIKSFFYGLGELIFHKKNGKSHWGLVGFCILLIICGFAFCFAKNLIEYIPKSKSEIGAYFRKPVFVKCFALFLVVFYIKAKGDDRLKFLNSFDEKFEAVGLYSRLVRERIDSKGKKVKVKDYPKLLKEIKNGETTIYLFSSNGIPISEWRKKIDELESTMDRGILSVENKKNSRSIVKMVTVPFDKKAERQMFDEKFERLGLYTKLDNIKCFPQLLETKKEEKKVIYRFSCDGIPVTLWKDKRDSIESMFNTNIVKIRNEKDTKNIVELVTVPLKYNIKEAYPWKDEYIPVEDFEVSLGEGLLERVKLNFNSTPHVLIGGLTGSGKSVLERSIVWQVIKKGAKTFLIDFKGGVELGAFEDFGEVVFERKRVVQILDNLVKEHHARIAKFKELEVKNITEYNKKAKVPLARIFLIVDEVAELLDSTGASKEEKILYEAIQSSMNTLARLSRATGINMILATQRPDAKVLNGQIKNNLGARISGRMTDKEPSMMILGSPDAIKLPEETKGRFLFSLGAEPVEIQGYHFKDSHIVKGNYEKGIMLTSGEKLEIKSNVEIIDDEKYYNDDEEMDSNAVTEAAVEEIDIDKDDGLWVYDDDVI</sequence>
<keyword evidence="1 3" id="KW-0547">Nucleotide-binding</keyword>